<dbReference type="SUPFAM" id="SSF103647">
    <property type="entry name" value="TSP type-3 repeat"/>
    <property type="match status" value="1"/>
</dbReference>
<dbReference type="GO" id="GO:0009279">
    <property type="term" value="C:cell outer membrane"/>
    <property type="evidence" value="ECO:0007669"/>
    <property type="project" value="UniProtKB-SubCell"/>
</dbReference>
<dbReference type="PANTHER" id="PTHR30329:SF21">
    <property type="entry name" value="LIPOPROTEIN YIAD-RELATED"/>
    <property type="match status" value="1"/>
</dbReference>
<feature type="signal peptide" evidence="7">
    <location>
        <begin position="1"/>
        <end position="20"/>
    </location>
</feature>
<dbReference type="PRINTS" id="PR01021">
    <property type="entry name" value="OMPADOMAIN"/>
</dbReference>
<dbReference type="SUPFAM" id="SSF103088">
    <property type="entry name" value="OmpA-like"/>
    <property type="match status" value="1"/>
</dbReference>
<gene>
    <name evidence="9" type="ORF">Rain11_2427</name>
</gene>
<dbReference type="InterPro" id="IPR006690">
    <property type="entry name" value="OMPA-like_CS"/>
</dbReference>
<feature type="domain" description="OmpA-like" evidence="8">
    <location>
        <begin position="630"/>
        <end position="751"/>
    </location>
</feature>
<feature type="compositionally biased region" description="Basic and acidic residues" evidence="6">
    <location>
        <begin position="465"/>
        <end position="479"/>
    </location>
</feature>
<proteinExistence type="predicted"/>
<dbReference type="InterPro" id="IPR043781">
    <property type="entry name" value="DUF5723"/>
</dbReference>
<evidence type="ECO:0000256" key="1">
    <source>
        <dbReference type="ARBA" id="ARBA00004442"/>
    </source>
</evidence>
<dbReference type="Pfam" id="PF02412">
    <property type="entry name" value="TSP_3"/>
    <property type="match status" value="2"/>
</dbReference>
<feature type="region of interest" description="Disordered" evidence="6">
    <location>
        <begin position="463"/>
        <end position="503"/>
    </location>
</feature>
<evidence type="ECO:0000256" key="5">
    <source>
        <dbReference type="PROSITE-ProRule" id="PRU00473"/>
    </source>
</evidence>
<dbReference type="InterPro" id="IPR036737">
    <property type="entry name" value="OmpA-like_sf"/>
</dbReference>
<evidence type="ECO:0000313" key="9">
    <source>
        <dbReference type="EMBL" id="PKQ66307.1"/>
    </source>
</evidence>
<dbReference type="PROSITE" id="PS01068">
    <property type="entry name" value="OMPA_1"/>
    <property type="match status" value="1"/>
</dbReference>
<dbReference type="CDD" id="cd07185">
    <property type="entry name" value="OmpA_C-like"/>
    <property type="match status" value="1"/>
</dbReference>
<dbReference type="Gene3D" id="3.30.1330.60">
    <property type="entry name" value="OmpA-like domain"/>
    <property type="match status" value="1"/>
</dbReference>
<dbReference type="RefSeq" id="WP_101359687.1">
    <property type="nucleotide sequence ID" value="NZ_NKXO01000050.1"/>
</dbReference>
<dbReference type="InterPro" id="IPR006664">
    <property type="entry name" value="OMP_bac"/>
</dbReference>
<evidence type="ECO:0000256" key="3">
    <source>
        <dbReference type="ARBA" id="ARBA00023136"/>
    </source>
</evidence>
<evidence type="ECO:0000313" key="10">
    <source>
        <dbReference type="Proteomes" id="UP000233387"/>
    </source>
</evidence>
<comment type="caution">
    <text evidence="9">The sequence shown here is derived from an EMBL/GenBank/DDBJ whole genome shotgun (WGS) entry which is preliminary data.</text>
</comment>
<feature type="region of interest" description="Disordered" evidence="6">
    <location>
        <begin position="714"/>
        <end position="751"/>
    </location>
</feature>
<keyword evidence="2 7" id="KW-0732">Signal</keyword>
<dbReference type="InterPro" id="IPR006665">
    <property type="entry name" value="OmpA-like"/>
</dbReference>
<keyword evidence="3 5" id="KW-0472">Membrane</keyword>
<dbReference type="PANTHER" id="PTHR30329">
    <property type="entry name" value="STATOR ELEMENT OF FLAGELLAR MOTOR COMPLEX"/>
    <property type="match status" value="1"/>
</dbReference>
<evidence type="ECO:0000256" key="4">
    <source>
        <dbReference type="ARBA" id="ARBA00023237"/>
    </source>
</evidence>
<protein>
    <submittedName>
        <fullName evidence="9">OmpA family</fullName>
    </submittedName>
</protein>
<organism evidence="9 10">
    <name type="scientific">Raineya orbicola</name>
    <dbReference type="NCBI Taxonomy" id="2016530"/>
    <lineage>
        <taxon>Bacteria</taxon>
        <taxon>Pseudomonadati</taxon>
        <taxon>Bacteroidota</taxon>
        <taxon>Cytophagia</taxon>
        <taxon>Cytophagales</taxon>
        <taxon>Raineyaceae</taxon>
        <taxon>Raineya</taxon>
    </lineage>
</organism>
<dbReference type="InterPro" id="IPR050330">
    <property type="entry name" value="Bact_OuterMem_StrucFunc"/>
</dbReference>
<dbReference type="EMBL" id="NKXO01000050">
    <property type="protein sequence ID" value="PKQ66307.1"/>
    <property type="molecule type" value="Genomic_DNA"/>
</dbReference>
<evidence type="ECO:0000256" key="6">
    <source>
        <dbReference type="SAM" id="MobiDB-lite"/>
    </source>
</evidence>
<dbReference type="OrthoDB" id="9805336at2"/>
<evidence type="ECO:0000259" key="8">
    <source>
        <dbReference type="PROSITE" id="PS51123"/>
    </source>
</evidence>
<dbReference type="Pfam" id="PF18990">
    <property type="entry name" value="DUF5723"/>
    <property type="match status" value="1"/>
</dbReference>
<dbReference type="Pfam" id="PF00691">
    <property type="entry name" value="OmpA"/>
    <property type="match status" value="1"/>
</dbReference>
<dbReference type="Gene3D" id="4.10.1080.10">
    <property type="entry name" value="TSP type-3 repeat"/>
    <property type="match status" value="2"/>
</dbReference>
<comment type="subcellular location">
    <subcellularLocation>
        <location evidence="1">Cell outer membrane</location>
    </subcellularLocation>
</comment>
<dbReference type="GO" id="GO:0007155">
    <property type="term" value="P:cell adhesion"/>
    <property type="evidence" value="ECO:0007669"/>
    <property type="project" value="InterPro"/>
</dbReference>
<dbReference type="InterPro" id="IPR003367">
    <property type="entry name" value="Thrombospondin_3-like_rpt"/>
</dbReference>
<dbReference type="GO" id="GO:0005509">
    <property type="term" value="F:calcium ion binding"/>
    <property type="evidence" value="ECO:0007669"/>
    <property type="project" value="InterPro"/>
</dbReference>
<dbReference type="Proteomes" id="UP000233387">
    <property type="component" value="Unassembled WGS sequence"/>
</dbReference>
<dbReference type="AlphaFoldDB" id="A0A2N3I7M9"/>
<keyword evidence="10" id="KW-1185">Reference proteome</keyword>
<accession>A0A2N3I7M9</accession>
<name>A0A2N3I7M9_9BACT</name>
<keyword evidence="4" id="KW-0998">Cell outer membrane</keyword>
<dbReference type="InterPro" id="IPR028974">
    <property type="entry name" value="TSP_type-3_rpt"/>
</dbReference>
<dbReference type="PROSITE" id="PS51123">
    <property type="entry name" value="OMPA_2"/>
    <property type="match status" value="1"/>
</dbReference>
<feature type="compositionally biased region" description="Basic and acidic residues" evidence="6">
    <location>
        <begin position="719"/>
        <end position="728"/>
    </location>
</feature>
<reference evidence="9 10" key="1">
    <citation type="submission" date="2017-06" db="EMBL/GenBank/DDBJ databases">
        <title>Raineya orbicola gen. nov., sp. nov. a slightly thermophilic bacterium of the phylum Bacteroidetes and the description of Raineyaceae fam. nov.</title>
        <authorList>
            <person name="Albuquerque L."/>
            <person name="Polonia A.R.M."/>
            <person name="Barroso C."/>
            <person name="Froufe H.J.C."/>
            <person name="Lage O."/>
            <person name="Lobo-Da-Cunha A."/>
            <person name="Egas C."/>
            <person name="Da Costa M.S."/>
        </authorList>
    </citation>
    <scope>NUCLEOTIDE SEQUENCE [LARGE SCALE GENOMIC DNA]</scope>
    <source>
        <strain evidence="9 10">SPSPC-11</strain>
    </source>
</reference>
<feature type="chain" id="PRO_5014884836" evidence="7">
    <location>
        <begin position="21"/>
        <end position="751"/>
    </location>
</feature>
<evidence type="ECO:0000256" key="7">
    <source>
        <dbReference type="SAM" id="SignalP"/>
    </source>
</evidence>
<sequence length="751" mass="83704">MKKNYLLSLCLMCFVHWSNAQNLLGVANSNYAGTNGLYLNPASIADSKHRFFLNFLTFDFYVANNYFQSGQKVITLLQGYENFKVSKMIERSNGNFFGQGIDFRPFNFLVRLNEKNSIAFGLRPRFLINATDVSQNIYTLARFEGENFSDVYRNQLFKDARGNLNINALAEYRASYARTLWSEGSHYLKAGATLKYLQGFGGLTIQGKNVDFFIDDNDYYNMQKGEITIGYSDPRFANFDEFQDVFQGRLANGLGADVGVSYEFRPNPNENKYQMDGETRTDHRMITYKYRVGLSLIDLGGITYKLQESRFYTINKNTLTIVKRFDVTEPDTLAEDLGANLNQITAPYKTTLPTMLFTTFDYKLANKLYANLTYGQSLRRKSAIGMHQASFVGITPRYESRLLEFAVPVMFSENFSNFNVGLSLRLAYLFVGSDNIIGTLFSEKASGANIYTGLNLPIFNKKRPKDSDGDGVSDKKDKCPNSTGSVGGCPDKDNDGIADADDACPDEAGLAEFQGCADRDGDKIIDKNDLCPDQPGLREFQGCPDTDGDKIPDKDDACPNEAGLAQFQGCPDTDGDGLPDKDDLCPREAGLRELQGCPDKDGDGVADKDDACPDIPGLKDNKGCPANKIEEDKLAAIAREIQFETGKATIKRQSFPMLDELAQLMLKYNEAKIQVEGHTDNVGNKQANKQLSQRRANAIKNYLVKKGIKPERITAIGFGDERPKDGSTDIKAGNRTPEQRAANRRVEIKSL</sequence>
<evidence type="ECO:0000256" key="2">
    <source>
        <dbReference type="ARBA" id="ARBA00022729"/>
    </source>
</evidence>